<dbReference type="PANTHER" id="PTHR43734:SF7">
    <property type="entry name" value="4,4'-DIAPONEUROSPORENE OXYGENASE"/>
    <property type="match status" value="1"/>
</dbReference>
<comment type="caution">
    <text evidence="2">The sequence shown here is derived from an EMBL/GenBank/DDBJ whole genome shotgun (WGS) entry which is preliminary data.</text>
</comment>
<dbReference type="Pfam" id="PF13450">
    <property type="entry name" value="NAD_binding_8"/>
    <property type="match status" value="1"/>
</dbReference>
<name>X0UT41_9ZZZZ</name>
<keyword evidence="1" id="KW-0560">Oxidoreductase</keyword>
<accession>X0UT41</accession>
<dbReference type="SUPFAM" id="SSF51905">
    <property type="entry name" value="FAD/NAD(P)-binding domain"/>
    <property type="match status" value="1"/>
</dbReference>
<sequence length="190" mass="21823">MYDTIIIGAGMSGLAAGIRLAHFDHRVCILERHSTIGGLNSFYRQRGRNYDVGLHAVTNYTPKGTRRGPLARLLRQLRLSWDEFSLAQQVGSAIVFPGVQLNFTNEFERFESEVHRHFPRQKDNFRRLVGQMIDYDQLGTDSSERSARAVLSRIIDDPLLVEMILCPLLFYGGSREHDMDFQQFSILFRS</sequence>
<dbReference type="GO" id="GO:0016491">
    <property type="term" value="F:oxidoreductase activity"/>
    <property type="evidence" value="ECO:0007669"/>
    <property type="project" value="UniProtKB-KW"/>
</dbReference>
<evidence type="ECO:0000313" key="2">
    <source>
        <dbReference type="EMBL" id="GAG08900.1"/>
    </source>
</evidence>
<dbReference type="EMBL" id="BARS01021896">
    <property type="protein sequence ID" value="GAG08900.1"/>
    <property type="molecule type" value="Genomic_DNA"/>
</dbReference>
<dbReference type="AlphaFoldDB" id="X0UT41"/>
<feature type="non-terminal residue" evidence="2">
    <location>
        <position position="190"/>
    </location>
</feature>
<dbReference type="PANTHER" id="PTHR43734">
    <property type="entry name" value="PHYTOENE DESATURASE"/>
    <property type="match status" value="1"/>
</dbReference>
<dbReference type="InterPro" id="IPR036188">
    <property type="entry name" value="FAD/NAD-bd_sf"/>
</dbReference>
<reference evidence="2" key="1">
    <citation type="journal article" date="2014" name="Front. Microbiol.">
        <title>High frequency of phylogenetically diverse reductive dehalogenase-homologous genes in deep subseafloor sedimentary metagenomes.</title>
        <authorList>
            <person name="Kawai M."/>
            <person name="Futagami T."/>
            <person name="Toyoda A."/>
            <person name="Takaki Y."/>
            <person name="Nishi S."/>
            <person name="Hori S."/>
            <person name="Arai W."/>
            <person name="Tsubouchi T."/>
            <person name="Morono Y."/>
            <person name="Uchiyama I."/>
            <person name="Ito T."/>
            <person name="Fujiyama A."/>
            <person name="Inagaki F."/>
            <person name="Takami H."/>
        </authorList>
    </citation>
    <scope>NUCLEOTIDE SEQUENCE</scope>
    <source>
        <strain evidence="2">Expedition CK06-06</strain>
    </source>
</reference>
<dbReference type="Gene3D" id="3.50.50.60">
    <property type="entry name" value="FAD/NAD(P)-binding domain"/>
    <property type="match status" value="1"/>
</dbReference>
<proteinExistence type="predicted"/>
<evidence type="ECO:0008006" key="3">
    <source>
        <dbReference type="Google" id="ProtNLM"/>
    </source>
</evidence>
<evidence type="ECO:0000256" key="1">
    <source>
        <dbReference type="ARBA" id="ARBA00023002"/>
    </source>
</evidence>
<protein>
    <recommendedName>
        <fullName evidence="3">Amine oxidase domain-containing protein</fullName>
    </recommendedName>
</protein>
<gene>
    <name evidence="2" type="ORF">S01H1_35090</name>
</gene>
<organism evidence="2">
    <name type="scientific">marine sediment metagenome</name>
    <dbReference type="NCBI Taxonomy" id="412755"/>
    <lineage>
        <taxon>unclassified sequences</taxon>
        <taxon>metagenomes</taxon>
        <taxon>ecological metagenomes</taxon>
    </lineage>
</organism>